<feature type="domain" description="YhaN AAA" evidence="3">
    <location>
        <begin position="1"/>
        <end position="202"/>
    </location>
</feature>
<proteinExistence type="predicted"/>
<feature type="coiled-coil region" evidence="1">
    <location>
        <begin position="389"/>
        <end position="419"/>
    </location>
</feature>
<dbReference type="Proteomes" id="UP000233440">
    <property type="component" value="Unassembled WGS sequence"/>
</dbReference>
<dbReference type="PANTHER" id="PTHR41259:SF1">
    <property type="entry name" value="DOUBLE-STRAND BREAK REPAIR RAD50 ATPASE, PUTATIVE-RELATED"/>
    <property type="match status" value="1"/>
</dbReference>
<protein>
    <recommendedName>
        <fullName evidence="3">YhaN AAA domain-containing protein</fullName>
    </recommendedName>
</protein>
<accession>A0A2N3LPY3</accession>
<keyword evidence="2" id="KW-1133">Transmembrane helix</keyword>
<evidence type="ECO:0000313" key="5">
    <source>
        <dbReference type="Proteomes" id="UP000233440"/>
    </source>
</evidence>
<keyword evidence="2" id="KW-0472">Membrane</keyword>
<reference evidence="4 5" key="1">
    <citation type="submission" date="2017-11" db="EMBL/GenBank/DDBJ databases">
        <title>Bacillus camelliae sp. nov., isolated from pu'er tea.</title>
        <authorList>
            <person name="Niu L."/>
        </authorList>
    </citation>
    <scope>NUCLEOTIDE SEQUENCE [LARGE SCALE GENOMIC DNA]</scope>
    <source>
        <strain evidence="4 5">7578-1</strain>
    </source>
</reference>
<dbReference type="PANTHER" id="PTHR41259">
    <property type="entry name" value="DOUBLE-STRAND BREAK REPAIR RAD50 ATPASE, PUTATIVE-RELATED"/>
    <property type="match status" value="1"/>
</dbReference>
<feature type="coiled-coil region" evidence="1">
    <location>
        <begin position="327"/>
        <end position="354"/>
    </location>
</feature>
<evidence type="ECO:0000256" key="2">
    <source>
        <dbReference type="SAM" id="Phobius"/>
    </source>
</evidence>
<dbReference type="Gene3D" id="3.40.50.300">
    <property type="entry name" value="P-loop containing nucleotide triphosphate hydrolases"/>
    <property type="match status" value="2"/>
</dbReference>
<evidence type="ECO:0000256" key="1">
    <source>
        <dbReference type="SAM" id="Coils"/>
    </source>
</evidence>
<keyword evidence="5" id="KW-1185">Reference proteome</keyword>
<dbReference type="SUPFAM" id="SSF52540">
    <property type="entry name" value="P-loop containing nucleoside triphosphate hydrolases"/>
    <property type="match status" value="1"/>
</dbReference>
<feature type="transmembrane region" description="Helical" evidence="2">
    <location>
        <begin position="462"/>
        <end position="484"/>
    </location>
</feature>
<gene>
    <name evidence="4" type="ORF">CWO92_00985</name>
</gene>
<evidence type="ECO:0000259" key="3">
    <source>
        <dbReference type="Pfam" id="PF13514"/>
    </source>
</evidence>
<sequence length="985" mass="115929">MKLKEIYIYGYGKLNDFHFPSGTSLQVIYGENEAGKSTLMSFIHSILFGFPTKQQSELRYEPKNSGKYGGKLVLDTKHGEITIERIRGRAAGDVTVTFANGTVGSDELLNELLNGMDRRMYQSIFSFNIHGIQDVGRMKGEDISKYLLAAGTFGTDTLMNVEQHLQKEQDALFKPNGRKPELNQLLDQLKQKDGELKKGKKQNESYTLLKQQAWQLQQEIERLQGQIHNYQENIQSLNQLIQDWPLYQERIQIKQRLQEIGEITFPMDGLSRLEHLEDQLRSVTSYLNTIQERKKVLENQLAAVNPNLKILENESDIQLIVEAWPQAQAWQEQMQRLEFEIEKMDDQMKRLARDLHFTDIDIHHLSSIDLGIGMKDRIKLASKDYLALATREKELLKQKETEEKRLEEIEWKVESIENKLIPEDEFRRLSEKQKKYNRLEPEYQHVKEQIQMLKWTNGNKQSFIYGFRLILSILLLSCLMVYSFLSKQNILVIFSLIGIIFLSVSSWLEKGKRKNSSNELSKLMEREKNILEQLGELEKNAEQSEIYNEQLDLRQEWKELLLQFEMQQNRVESIHSALEHWKLECREKDEILSNIKKDLRLPSHFSSEQLPEAYDILKELSKTLLSKEQKNRNFSIVKAKYEEWVNKAEELAKNELESSLPISEAVIRIKNEWNRAKESRAKYREISVKLDELKNDERKWSNEKAALSQAMEELLQDANVKDKEDFRKKAKEYREFLELQSNLAMLEKKINSNAFTDLKKDSKDELEIERQKFVELVQADSKRLKTLHKEFAQVNYEIAILEEGGTYTQRLHEFYQTKELFNQKARQWAKVAIAKQMLKLTMDRLKKDRFPKVMEKAEEYVQLLTNKEYIHIHLQEDGKFMVERRDRVIFAPEELSQATAEQLYVAIRFALVYILKEEYPFPIIIDDSFVNFDQKRTNKVIELLKEISNTNQVLFFTCHQHLLQEFSQDTVIDLKASLHKVEAIG</sequence>
<dbReference type="RefSeq" id="WP_101352319.1">
    <property type="nucleotide sequence ID" value="NZ_PIQO01000001.1"/>
</dbReference>
<dbReference type="EMBL" id="PIQO01000001">
    <property type="protein sequence ID" value="PKR86668.1"/>
    <property type="molecule type" value="Genomic_DNA"/>
</dbReference>
<dbReference type="AlphaFoldDB" id="A0A2N3LPY3"/>
<feature type="coiled-coil region" evidence="1">
    <location>
        <begin position="513"/>
        <end position="544"/>
    </location>
</feature>
<dbReference type="Pfam" id="PF13514">
    <property type="entry name" value="AAA_27"/>
    <property type="match status" value="1"/>
</dbReference>
<dbReference type="InterPro" id="IPR038734">
    <property type="entry name" value="YhaN_AAA"/>
</dbReference>
<dbReference type="InterPro" id="IPR027417">
    <property type="entry name" value="P-loop_NTPase"/>
</dbReference>
<feature type="coiled-coil region" evidence="1">
    <location>
        <begin position="676"/>
        <end position="749"/>
    </location>
</feature>
<comment type="caution">
    <text evidence="4">The sequence shown here is derived from an EMBL/GenBank/DDBJ whole genome shotgun (WGS) entry which is preliminary data.</text>
</comment>
<evidence type="ECO:0000313" key="4">
    <source>
        <dbReference type="EMBL" id="PKR86668.1"/>
    </source>
</evidence>
<feature type="transmembrane region" description="Helical" evidence="2">
    <location>
        <begin position="490"/>
        <end position="508"/>
    </location>
</feature>
<feature type="coiled-coil region" evidence="1">
    <location>
        <begin position="182"/>
        <end position="240"/>
    </location>
</feature>
<keyword evidence="1" id="KW-0175">Coiled coil</keyword>
<keyword evidence="2" id="KW-0812">Transmembrane</keyword>
<dbReference type="OrthoDB" id="9764467at2"/>
<organism evidence="4 5">
    <name type="scientific">Heyndrickxia camelliae</name>
    <dbReference type="NCBI Taxonomy" id="1707093"/>
    <lineage>
        <taxon>Bacteria</taxon>
        <taxon>Bacillati</taxon>
        <taxon>Bacillota</taxon>
        <taxon>Bacilli</taxon>
        <taxon>Bacillales</taxon>
        <taxon>Bacillaceae</taxon>
        <taxon>Heyndrickxia</taxon>
    </lineage>
</organism>
<name>A0A2N3LPY3_9BACI</name>